<gene>
    <name evidence="1" type="ORF">L195_g027804</name>
</gene>
<accession>A0A2K3L064</accession>
<dbReference type="Gene3D" id="3.80.10.10">
    <property type="entry name" value="Ribonuclease Inhibitor"/>
    <property type="match status" value="1"/>
</dbReference>
<reference evidence="1 2" key="1">
    <citation type="journal article" date="2014" name="Am. J. Bot.">
        <title>Genome assembly and annotation for red clover (Trifolium pratense; Fabaceae).</title>
        <authorList>
            <person name="Istvanek J."/>
            <person name="Jaros M."/>
            <person name="Krenek A."/>
            <person name="Repkova J."/>
        </authorList>
    </citation>
    <scope>NUCLEOTIDE SEQUENCE [LARGE SCALE GENOMIC DNA]</scope>
    <source>
        <strain evidence="2">cv. Tatra</strain>
        <tissue evidence="1">Young leaves</tissue>
    </source>
</reference>
<evidence type="ECO:0000313" key="1">
    <source>
        <dbReference type="EMBL" id="PNX71918.1"/>
    </source>
</evidence>
<dbReference type="Pfam" id="PF13516">
    <property type="entry name" value="LRR_6"/>
    <property type="match status" value="1"/>
</dbReference>
<dbReference type="SUPFAM" id="SSF52047">
    <property type="entry name" value="RNI-like"/>
    <property type="match status" value="1"/>
</dbReference>
<name>A0A2K3L064_TRIPR</name>
<comment type="caution">
    <text evidence="1">The sequence shown here is derived from an EMBL/GenBank/DDBJ whole genome shotgun (WGS) entry which is preliminary data.</text>
</comment>
<dbReference type="InterPro" id="IPR006553">
    <property type="entry name" value="Leu-rich_rpt_Cys-con_subtyp"/>
</dbReference>
<sequence>MFASLFPNLQLLDLTRCSGITEHGIGQVLRTCRKIRHLNLYNCPKLTSLGINFELPNLEVLDLTNTRLSDEALCVITMSCPALLHLSLLLCKEITDKGVMDVVNNCTKLREINLQGCLKVHANVVASMVLLIPSLRKIVAPPDFPLNDRTRKFFSPYGCLLE</sequence>
<organism evidence="1 2">
    <name type="scientific">Trifolium pratense</name>
    <name type="common">Red clover</name>
    <dbReference type="NCBI Taxonomy" id="57577"/>
    <lineage>
        <taxon>Eukaryota</taxon>
        <taxon>Viridiplantae</taxon>
        <taxon>Streptophyta</taxon>
        <taxon>Embryophyta</taxon>
        <taxon>Tracheophyta</taxon>
        <taxon>Spermatophyta</taxon>
        <taxon>Magnoliopsida</taxon>
        <taxon>eudicotyledons</taxon>
        <taxon>Gunneridae</taxon>
        <taxon>Pentapetalae</taxon>
        <taxon>rosids</taxon>
        <taxon>fabids</taxon>
        <taxon>Fabales</taxon>
        <taxon>Fabaceae</taxon>
        <taxon>Papilionoideae</taxon>
        <taxon>50 kb inversion clade</taxon>
        <taxon>NPAAA clade</taxon>
        <taxon>Hologalegina</taxon>
        <taxon>IRL clade</taxon>
        <taxon>Trifolieae</taxon>
        <taxon>Trifolium</taxon>
    </lineage>
</organism>
<dbReference type="SMART" id="SM00367">
    <property type="entry name" value="LRR_CC"/>
    <property type="match status" value="4"/>
</dbReference>
<dbReference type="InterPro" id="IPR001611">
    <property type="entry name" value="Leu-rich_rpt"/>
</dbReference>
<dbReference type="EMBL" id="ASHM01023954">
    <property type="protein sequence ID" value="PNX71918.1"/>
    <property type="molecule type" value="Genomic_DNA"/>
</dbReference>
<dbReference type="PANTHER" id="PTHR13382">
    <property type="entry name" value="MITOCHONDRIAL ATP SYNTHASE COUPLING FACTOR B"/>
    <property type="match status" value="1"/>
</dbReference>
<dbReference type="PANTHER" id="PTHR13382:SF56">
    <property type="entry name" value="PROTEIN, PUTATIVE-RELATED"/>
    <property type="match status" value="1"/>
</dbReference>
<dbReference type="GO" id="GO:0005737">
    <property type="term" value="C:cytoplasm"/>
    <property type="evidence" value="ECO:0007669"/>
    <property type="project" value="TreeGrafter"/>
</dbReference>
<dbReference type="InterPro" id="IPR050648">
    <property type="entry name" value="F-box_LRR-repeat"/>
</dbReference>
<dbReference type="Proteomes" id="UP000236291">
    <property type="component" value="Unassembled WGS sequence"/>
</dbReference>
<reference evidence="1 2" key="2">
    <citation type="journal article" date="2017" name="Front. Plant Sci.">
        <title>Gene Classification and Mining of Molecular Markers Useful in Red Clover (Trifolium pratense) Breeding.</title>
        <authorList>
            <person name="Istvanek J."/>
            <person name="Dluhosova J."/>
            <person name="Dluhos P."/>
            <person name="Patkova L."/>
            <person name="Nedelnik J."/>
            <person name="Repkova J."/>
        </authorList>
    </citation>
    <scope>NUCLEOTIDE SEQUENCE [LARGE SCALE GENOMIC DNA]</scope>
    <source>
        <strain evidence="2">cv. Tatra</strain>
        <tissue evidence="1">Young leaves</tissue>
    </source>
</reference>
<dbReference type="STRING" id="57577.A0A2K3L064"/>
<evidence type="ECO:0000313" key="2">
    <source>
        <dbReference type="Proteomes" id="UP000236291"/>
    </source>
</evidence>
<dbReference type="AlphaFoldDB" id="A0A2K3L064"/>
<dbReference type="InterPro" id="IPR032675">
    <property type="entry name" value="LRR_dom_sf"/>
</dbReference>
<proteinExistence type="predicted"/>
<protein>
    <submittedName>
        <fullName evidence="1">F-box/LRR-repeat protein</fullName>
    </submittedName>
</protein>